<name>A0A0E9Y0A6_ANGAN</name>
<reference evidence="1" key="2">
    <citation type="journal article" date="2015" name="Fish Shellfish Immunol.">
        <title>Early steps in the European eel (Anguilla anguilla)-Vibrio vulnificus interaction in the gills: Role of the RtxA13 toxin.</title>
        <authorList>
            <person name="Callol A."/>
            <person name="Pajuelo D."/>
            <person name="Ebbesson L."/>
            <person name="Teles M."/>
            <person name="MacKenzie S."/>
            <person name="Amaro C."/>
        </authorList>
    </citation>
    <scope>NUCLEOTIDE SEQUENCE</scope>
</reference>
<dbReference type="AlphaFoldDB" id="A0A0E9Y0A6"/>
<dbReference type="EMBL" id="GBXM01000155">
    <property type="protein sequence ID" value="JAI08423.1"/>
    <property type="molecule type" value="Transcribed_RNA"/>
</dbReference>
<protein>
    <submittedName>
        <fullName evidence="1">Uncharacterized protein</fullName>
    </submittedName>
</protein>
<accession>A0A0E9Y0A6</accession>
<sequence length="42" mass="5174">MPIQIICESWRLFMVIVFREQKQHIKWLLDNVKIIVSMISRM</sequence>
<organism evidence="1">
    <name type="scientific">Anguilla anguilla</name>
    <name type="common">European freshwater eel</name>
    <name type="synonym">Muraena anguilla</name>
    <dbReference type="NCBI Taxonomy" id="7936"/>
    <lineage>
        <taxon>Eukaryota</taxon>
        <taxon>Metazoa</taxon>
        <taxon>Chordata</taxon>
        <taxon>Craniata</taxon>
        <taxon>Vertebrata</taxon>
        <taxon>Euteleostomi</taxon>
        <taxon>Actinopterygii</taxon>
        <taxon>Neopterygii</taxon>
        <taxon>Teleostei</taxon>
        <taxon>Anguilliformes</taxon>
        <taxon>Anguillidae</taxon>
        <taxon>Anguilla</taxon>
    </lineage>
</organism>
<reference evidence="1" key="1">
    <citation type="submission" date="2014-11" db="EMBL/GenBank/DDBJ databases">
        <authorList>
            <person name="Amaro Gonzalez C."/>
        </authorList>
    </citation>
    <scope>NUCLEOTIDE SEQUENCE</scope>
</reference>
<proteinExistence type="predicted"/>
<evidence type="ECO:0000313" key="1">
    <source>
        <dbReference type="EMBL" id="JAI08423.1"/>
    </source>
</evidence>